<reference evidence="4" key="1">
    <citation type="submission" date="2016-05" db="EMBL/GenBank/DDBJ databases">
        <title>Draft genome of Corynebacterium afermentans subsp. afermentans LCDC 88199T.</title>
        <authorList>
            <person name="Bernier A.-M."/>
            <person name="Bernard K."/>
        </authorList>
    </citation>
    <scope>NUCLEOTIDE SEQUENCE [LARGE SCALE GENOMIC DNA]</scope>
    <source>
        <strain evidence="4">NML02-A-017</strain>
    </source>
</reference>
<proteinExistence type="predicted"/>
<dbReference type="Pfam" id="PF24574">
    <property type="entry name" value="Nm-ACP"/>
    <property type="match status" value="2"/>
</dbReference>
<name>A0A1A9RYT3_9NEIS</name>
<dbReference type="Proteomes" id="UP000077885">
    <property type="component" value="Unassembled WGS sequence"/>
</dbReference>
<feature type="domain" description="ACP-like" evidence="2">
    <location>
        <begin position="136"/>
        <end position="228"/>
    </location>
</feature>
<dbReference type="CDD" id="cd21836">
    <property type="entry name" value="adhesin_CP"/>
    <property type="match status" value="2"/>
</dbReference>
<evidence type="ECO:0000259" key="2">
    <source>
        <dbReference type="Pfam" id="PF24574"/>
    </source>
</evidence>
<evidence type="ECO:0000313" key="3">
    <source>
        <dbReference type="EMBL" id="OAM29365.1"/>
    </source>
</evidence>
<comment type="caution">
    <text evidence="3">The sequence shown here is derived from an EMBL/GenBank/DDBJ whole genome shotgun (WGS) entry which is preliminary data.</text>
</comment>
<dbReference type="InterPro" id="IPR056025">
    <property type="entry name" value="ACP_dom"/>
</dbReference>
<keyword evidence="4" id="KW-1185">Reference proteome</keyword>
<dbReference type="RefSeq" id="WP_067591466.1">
    <property type="nucleotide sequence ID" value="NZ_LXSL01000014.1"/>
</dbReference>
<evidence type="ECO:0000313" key="4">
    <source>
        <dbReference type="Proteomes" id="UP000077885"/>
    </source>
</evidence>
<dbReference type="EMBL" id="LXSL01000014">
    <property type="protein sequence ID" value="OAM29365.1"/>
    <property type="molecule type" value="Genomic_DNA"/>
</dbReference>
<feature type="signal peptide" evidence="1">
    <location>
        <begin position="1"/>
        <end position="22"/>
    </location>
</feature>
<gene>
    <name evidence="3" type="ORF">A7P95_03915</name>
</gene>
<evidence type="ECO:0000256" key="1">
    <source>
        <dbReference type="SAM" id="SignalP"/>
    </source>
</evidence>
<sequence length="229" mass="24734">MKLLPICAAAALAAGFAFPASAARAGSVSYSCDNGQRADVRYRFDRNGKAVSAEVKAGGIRATLPLNARRSDSTGTTFSARGYTLSGGYIDAHNYSTTELVGLTAHNRFVVKNCQPHTADARSEERADNGRHPAAAGRVAYQCQNNRRLNVQYSFNRQGVPTRAVADIEGHRRTLAYDLNRSDNVDTVFTGSGYTLSAGQMDAQNYRSQNGIMVTAPSNRIAYKDCSPR</sequence>
<protein>
    <recommendedName>
        <fullName evidence="2">ACP-like domain-containing protein</fullName>
    </recommendedName>
</protein>
<feature type="domain" description="ACP-like" evidence="2">
    <location>
        <begin position="24"/>
        <end position="116"/>
    </location>
</feature>
<organism evidence="3 4">
    <name type="scientific">Eikenella longinqua</name>
    <dbReference type="NCBI Taxonomy" id="1795827"/>
    <lineage>
        <taxon>Bacteria</taxon>
        <taxon>Pseudomonadati</taxon>
        <taxon>Pseudomonadota</taxon>
        <taxon>Betaproteobacteria</taxon>
        <taxon>Neisseriales</taxon>
        <taxon>Neisseriaceae</taxon>
        <taxon>Eikenella</taxon>
    </lineage>
</organism>
<feature type="chain" id="PRO_5008396344" description="ACP-like domain-containing protein" evidence="1">
    <location>
        <begin position="23"/>
        <end position="229"/>
    </location>
</feature>
<accession>A0A1A9RYT3</accession>
<keyword evidence="1" id="KW-0732">Signal</keyword>
<dbReference type="AlphaFoldDB" id="A0A1A9RYT3"/>